<organism evidence="1 2">
    <name type="scientific">Synaphobranchus kaupii</name>
    <name type="common">Kaup's arrowtooth eel</name>
    <dbReference type="NCBI Taxonomy" id="118154"/>
    <lineage>
        <taxon>Eukaryota</taxon>
        <taxon>Metazoa</taxon>
        <taxon>Chordata</taxon>
        <taxon>Craniata</taxon>
        <taxon>Vertebrata</taxon>
        <taxon>Euteleostomi</taxon>
        <taxon>Actinopterygii</taxon>
        <taxon>Neopterygii</taxon>
        <taxon>Teleostei</taxon>
        <taxon>Anguilliformes</taxon>
        <taxon>Synaphobranchidae</taxon>
        <taxon>Synaphobranchus</taxon>
    </lineage>
</organism>
<protein>
    <submittedName>
        <fullName evidence="1">Uncharacterized protein</fullName>
    </submittedName>
</protein>
<evidence type="ECO:0000313" key="2">
    <source>
        <dbReference type="Proteomes" id="UP001152622"/>
    </source>
</evidence>
<comment type="caution">
    <text evidence="1">The sequence shown here is derived from an EMBL/GenBank/DDBJ whole genome shotgun (WGS) entry which is preliminary data.</text>
</comment>
<dbReference type="EMBL" id="JAINUF010000002">
    <property type="protein sequence ID" value="KAJ8374799.1"/>
    <property type="molecule type" value="Genomic_DNA"/>
</dbReference>
<name>A0A9Q1G4J7_SYNKA</name>
<dbReference type="AlphaFoldDB" id="A0A9Q1G4J7"/>
<sequence>MLESRPATKSRKKKTSARLKCRAIFKHRSGGWDVCIDVTSALRLSNNKETRTMSLAPVPCALWPGRVGGGKKCGFTAGRKQLDDKRGQIPRANGRLLQSRTVLGRAGLRAPGGSHLVEGVMGETRSGMTKAGRREQRDERARVRRCVCIRCVFHALPRARTFK</sequence>
<reference evidence="1" key="1">
    <citation type="journal article" date="2023" name="Science">
        <title>Genome structures resolve the early diversification of teleost fishes.</title>
        <authorList>
            <person name="Parey E."/>
            <person name="Louis A."/>
            <person name="Montfort J."/>
            <person name="Bouchez O."/>
            <person name="Roques C."/>
            <person name="Iampietro C."/>
            <person name="Lluch J."/>
            <person name="Castinel A."/>
            <person name="Donnadieu C."/>
            <person name="Desvignes T."/>
            <person name="Floi Bucao C."/>
            <person name="Jouanno E."/>
            <person name="Wen M."/>
            <person name="Mejri S."/>
            <person name="Dirks R."/>
            <person name="Jansen H."/>
            <person name="Henkel C."/>
            <person name="Chen W.J."/>
            <person name="Zahm M."/>
            <person name="Cabau C."/>
            <person name="Klopp C."/>
            <person name="Thompson A.W."/>
            <person name="Robinson-Rechavi M."/>
            <person name="Braasch I."/>
            <person name="Lecointre G."/>
            <person name="Bobe J."/>
            <person name="Postlethwait J.H."/>
            <person name="Berthelot C."/>
            <person name="Roest Crollius H."/>
            <person name="Guiguen Y."/>
        </authorList>
    </citation>
    <scope>NUCLEOTIDE SEQUENCE</scope>
    <source>
        <strain evidence="1">WJC10195</strain>
    </source>
</reference>
<keyword evidence="2" id="KW-1185">Reference proteome</keyword>
<evidence type="ECO:0000313" key="1">
    <source>
        <dbReference type="EMBL" id="KAJ8374799.1"/>
    </source>
</evidence>
<accession>A0A9Q1G4J7</accession>
<gene>
    <name evidence="1" type="ORF">SKAU_G00053790</name>
</gene>
<dbReference type="Proteomes" id="UP001152622">
    <property type="component" value="Chromosome 2"/>
</dbReference>
<proteinExistence type="predicted"/>